<evidence type="ECO:0000313" key="2">
    <source>
        <dbReference type="Proteomes" id="UP000324351"/>
    </source>
</evidence>
<organism evidence="1 2">
    <name type="scientific">Nocardioides antri</name>
    <dbReference type="NCBI Taxonomy" id="2607659"/>
    <lineage>
        <taxon>Bacteria</taxon>
        <taxon>Bacillati</taxon>
        <taxon>Actinomycetota</taxon>
        <taxon>Actinomycetes</taxon>
        <taxon>Propionibacteriales</taxon>
        <taxon>Nocardioidaceae</taxon>
        <taxon>Nocardioides</taxon>
    </lineage>
</organism>
<reference evidence="1 2" key="2">
    <citation type="submission" date="2019-09" db="EMBL/GenBank/DDBJ databases">
        <authorList>
            <person name="Jin C."/>
        </authorList>
    </citation>
    <scope>NUCLEOTIDE SEQUENCE [LARGE SCALE GENOMIC DNA]</scope>
    <source>
        <strain evidence="1 2">BN140041</strain>
    </source>
</reference>
<protein>
    <submittedName>
        <fullName evidence="1">Uncharacterized protein</fullName>
    </submittedName>
</protein>
<comment type="caution">
    <text evidence="1">The sequence shown here is derived from an EMBL/GenBank/DDBJ whole genome shotgun (WGS) entry which is preliminary data.</text>
</comment>
<reference evidence="1 2" key="1">
    <citation type="submission" date="2019-09" db="EMBL/GenBank/DDBJ databases">
        <title>Nocardioides panacisoli sp. nov., isolated from the soil of a ginseng field.</title>
        <authorList>
            <person name="Cho C."/>
        </authorList>
    </citation>
    <scope>NUCLEOTIDE SEQUENCE [LARGE SCALE GENOMIC DNA]</scope>
    <source>
        <strain evidence="1 2">BN140041</strain>
    </source>
</reference>
<sequence length="101" mass="10836">MMNFPLGGTMRFTPDEGVEVALKPAAISKADAREIGLTFCEASDDEREALLAALGPTMLKRSLLVFANTAARVGEPGAATFARDLRERIVTTRGRRNEGVA</sequence>
<dbReference type="Proteomes" id="UP000324351">
    <property type="component" value="Unassembled WGS sequence"/>
</dbReference>
<dbReference type="AlphaFoldDB" id="A0A5B1LRG3"/>
<gene>
    <name evidence="1" type="ORF">F0U47_20160</name>
</gene>
<accession>A0A5B1LRG3</accession>
<name>A0A5B1LRG3_9ACTN</name>
<dbReference type="RefSeq" id="WP_149752291.1">
    <property type="nucleotide sequence ID" value="NZ_VUJW01000018.1"/>
</dbReference>
<keyword evidence="2" id="KW-1185">Reference proteome</keyword>
<dbReference type="EMBL" id="VUJW01000018">
    <property type="protein sequence ID" value="KAA1423193.1"/>
    <property type="molecule type" value="Genomic_DNA"/>
</dbReference>
<evidence type="ECO:0000313" key="1">
    <source>
        <dbReference type="EMBL" id="KAA1423193.1"/>
    </source>
</evidence>
<proteinExistence type="predicted"/>